<keyword evidence="2 9" id="KW-0813">Transport</keyword>
<evidence type="ECO:0000256" key="8">
    <source>
        <dbReference type="ARBA" id="ARBA00038436"/>
    </source>
</evidence>
<dbReference type="EMBL" id="FOCM01000006">
    <property type="protein sequence ID" value="SEN77996.1"/>
    <property type="molecule type" value="Genomic_DNA"/>
</dbReference>
<keyword evidence="4 9" id="KW-0997">Cell inner membrane</keyword>
<dbReference type="GO" id="GO:0005886">
    <property type="term" value="C:plasma membrane"/>
    <property type="evidence" value="ECO:0007669"/>
    <property type="project" value="UniProtKB-SubCell"/>
</dbReference>
<evidence type="ECO:0000256" key="2">
    <source>
        <dbReference type="ARBA" id="ARBA00022448"/>
    </source>
</evidence>
<dbReference type="InterPro" id="IPR007387">
    <property type="entry name" value="TRAP_DctQ"/>
</dbReference>
<evidence type="ECO:0000256" key="9">
    <source>
        <dbReference type="RuleBase" id="RU369079"/>
    </source>
</evidence>
<evidence type="ECO:0000256" key="3">
    <source>
        <dbReference type="ARBA" id="ARBA00022475"/>
    </source>
</evidence>
<gene>
    <name evidence="11" type="ORF">SAMN04488011_106146</name>
</gene>
<dbReference type="GO" id="GO:0022857">
    <property type="term" value="F:transmembrane transporter activity"/>
    <property type="evidence" value="ECO:0007669"/>
    <property type="project" value="UniProtKB-UniRule"/>
</dbReference>
<dbReference type="GO" id="GO:0015740">
    <property type="term" value="P:C4-dicarboxylate transport"/>
    <property type="evidence" value="ECO:0007669"/>
    <property type="project" value="TreeGrafter"/>
</dbReference>
<dbReference type="Pfam" id="PF04290">
    <property type="entry name" value="DctQ"/>
    <property type="match status" value="1"/>
</dbReference>
<dbReference type="PANTHER" id="PTHR35011:SF10">
    <property type="entry name" value="TRAP TRANSPORTER SMALL PERMEASE PROTEIN"/>
    <property type="match status" value="1"/>
</dbReference>
<evidence type="ECO:0000256" key="4">
    <source>
        <dbReference type="ARBA" id="ARBA00022519"/>
    </source>
</evidence>
<feature type="transmembrane region" description="Helical" evidence="9">
    <location>
        <begin position="54"/>
        <end position="72"/>
    </location>
</feature>
<keyword evidence="5 9" id="KW-0812">Transmembrane</keyword>
<feature type="transmembrane region" description="Helical" evidence="9">
    <location>
        <begin position="140"/>
        <end position="162"/>
    </location>
</feature>
<comment type="similarity">
    <text evidence="8 9">Belongs to the TRAP transporter small permease family.</text>
</comment>
<dbReference type="OrthoDB" id="6160477at2"/>
<comment type="function">
    <text evidence="9">Part of the tripartite ATP-independent periplasmic (TRAP) transport system.</text>
</comment>
<evidence type="ECO:0000256" key="6">
    <source>
        <dbReference type="ARBA" id="ARBA00022989"/>
    </source>
</evidence>
<evidence type="ECO:0000256" key="5">
    <source>
        <dbReference type="ARBA" id="ARBA00022692"/>
    </source>
</evidence>
<proteinExistence type="inferred from homology"/>
<feature type="domain" description="Tripartite ATP-independent periplasmic transporters DctQ component" evidence="10">
    <location>
        <begin position="30"/>
        <end position="155"/>
    </location>
</feature>
<dbReference type="InterPro" id="IPR055348">
    <property type="entry name" value="DctQ"/>
</dbReference>
<comment type="subcellular location">
    <subcellularLocation>
        <location evidence="1 9">Cell inner membrane</location>
        <topology evidence="1 9">Multi-pass membrane protein</topology>
    </subcellularLocation>
</comment>
<dbReference type="PANTHER" id="PTHR35011">
    <property type="entry name" value="2,3-DIKETO-L-GULONATE TRAP TRANSPORTER SMALL PERMEASE PROTEIN YIAM"/>
    <property type="match status" value="1"/>
</dbReference>
<protein>
    <recommendedName>
        <fullName evidence="9">TRAP transporter small permease protein</fullName>
    </recommendedName>
</protein>
<keyword evidence="3" id="KW-1003">Cell membrane</keyword>
<keyword evidence="12" id="KW-1185">Reference proteome</keyword>
<keyword evidence="6 9" id="KW-1133">Transmembrane helix</keyword>
<evidence type="ECO:0000313" key="12">
    <source>
        <dbReference type="Proteomes" id="UP000199372"/>
    </source>
</evidence>
<evidence type="ECO:0000256" key="7">
    <source>
        <dbReference type="ARBA" id="ARBA00023136"/>
    </source>
</evidence>
<evidence type="ECO:0000256" key="1">
    <source>
        <dbReference type="ARBA" id="ARBA00004429"/>
    </source>
</evidence>
<reference evidence="12" key="1">
    <citation type="submission" date="2016-10" db="EMBL/GenBank/DDBJ databases">
        <authorList>
            <person name="Varghese N."/>
            <person name="Submissions S."/>
        </authorList>
    </citation>
    <scope>NUCLEOTIDE SEQUENCE [LARGE SCALE GENOMIC DNA]</scope>
    <source>
        <strain evidence="12">DSM 26893</strain>
    </source>
</reference>
<name>A0A1H8JCF2_9RHOB</name>
<accession>A0A1H8JCF2</accession>
<evidence type="ECO:0000259" key="10">
    <source>
        <dbReference type="Pfam" id="PF04290"/>
    </source>
</evidence>
<organism evidence="11 12">
    <name type="scientific">Palleronia pelagia</name>
    <dbReference type="NCBI Taxonomy" id="387096"/>
    <lineage>
        <taxon>Bacteria</taxon>
        <taxon>Pseudomonadati</taxon>
        <taxon>Pseudomonadota</taxon>
        <taxon>Alphaproteobacteria</taxon>
        <taxon>Rhodobacterales</taxon>
        <taxon>Roseobacteraceae</taxon>
        <taxon>Palleronia</taxon>
    </lineage>
</organism>
<comment type="subunit">
    <text evidence="9">The complex comprises the extracytoplasmic solute receptor protein and the two transmembrane proteins.</text>
</comment>
<dbReference type="PROSITE" id="PS51257">
    <property type="entry name" value="PROKAR_LIPOPROTEIN"/>
    <property type="match status" value="1"/>
</dbReference>
<evidence type="ECO:0000313" key="11">
    <source>
        <dbReference type="EMBL" id="SEN77996.1"/>
    </source>
</evidence>
<feature type="transmembrane region" description="Helical" evidence="9">
    <location>
        <begin position="93"/>
        <end position="114"/>
    </location>
</feature>
<feature type="transmembrane region" description="Helical" evidence="9">
    <location>
        <begin position="12"/>
        <end position="34"/>
    </location>
</feature>
<dbReference type="AlphaFoldDB" id="A0A1H8JCF2"/>
<dbReference type="Proteomes" id="UP000199372">
    <property type="component" value="Unassembled WGS sequence"/>
</dbReference>
<dbReference type="RefSeq" id="WP_091846005.1">
    <property type="nucleotide sequence ID" value="NZ_FOCM01000006.1"/>
</dbReference>
<sequence length="183" mass="19912">MTAERFLAFLRRLNTGVAILVGIGLLGCAAFVLLDIVLRQVGTSFGGTDEISGYVMAVATSWGMAFTLLELGHVRIDLLRTRLPSRGRAAMDLFSMLILAVVVTLIAWQCWPVLANSLRNGSTANTPLETPLAWVQTPWLLGWVWFALVSWATLFAAAILVLRGEFDKSEAAIGAFAETETLQ</sequence>
<keyword evidence="7 9" id="KW-0472">Membrane</keyword>